<dbReference type="InterPro" id="IPR015433">
    <property type="entry name" value="PI3/4_kinase"/>
</dbReference>
<dbReference type="PROSITE" id="PS51546">
    <property type="entry name" value="PI3K_RBD"/>
    <property type="match status" value="1"/>
</dbReference>
<comment type="caution">
    <text evidence="8">The sequence shown here is derived from an EMBL/GenBank/DDBJ whole genome shotgun (WGS) entry which is preliminary data.</text>
</comment>
<evidence type="ECO:0000256" key="3">
    <source>
        <dbReference type="PROSITE-ProRule" id="PRU00880"/>
    </source>
</evidence>
<accession>A0ABQ9FU02</accession>
<dbReference type="Gene3D" id="3.10.20.90">
    <property type="entry name" value="Phosphatidylinositol 3-kinase Catalytic Subunit, Chain A, domain 1"/>
    <property type="match status" value="2"/>
</dbReference>
<evidence type="ECO:0008006" key="10">
    <source>
        <dbReference type="Google" id="ProtNLM"/>
    </source>
</evidence>
<protein>
    <recommendedName>
        <fullName evidence="10">Phosphatidylinositol-4,5-bisphosphate 3-kinase</fullName>
    </recommendedName>
</protein>
<dbReference type="InterPro" id="IPR002420">
    <property type="entry name" value="PI3K-type_C2_dom"/>
</dbReference>
<dbReference type="SUPFAM" id="SSF54236">
    <property type="entry name" value="Ubiquitin-like"/>
    <property type="match status" value="1"/>
</dbReference>
<evidence type="ECO:0000259" key="5">
    <source>
        <dbReference type="PROSITE" id="PS51545"/>
    </source>
</evidence>
<dbReference type="InterPro" id="IPR001263">
    <property type="entry name" value="PI3K_accessory_dom"/>
</dbReference>
<dbReference type="PANTHER" id="PTHR10048:SF111">
    <property type="entry name" value="PHOSPHATIDYLINOSITOL 3-KINASE AGE-1"/>
    <property type="match status" value="1"/>
</dbReference>
<dbReference type="InterPro" id="IPR035892">
    <property type="entry name" value="C2_domain_sf"/>
</dbReference>
<feature type="domain" description="PI3K-RBD" evidence="6">
    <location>
        <begin position="397"/>
        <end position="498"/>
    </location>
</feature>
<organism evidence="8 9">
    <name type="scientific">Tegillarca granosa</name>
    <name type="common">Malaysian cockle</name>
    <name type="synonym">Anadara granosa</name>
    <dbReference type="NCBI Taxonomy" id="220873"/>
    <lineage>
        <taxon>Eukaryota</taxon>
        <taxon>Metazoa</taxon>
        <taxon>Spiralia</taxon>
        <taxon>Lophotrochozoa</taxon>
        <taxon>Mollusca</taxon>
        <taxon>Bivalvia</taxon>
        <taxon>Autobranchia</taxon>
        <taxon>Pteriomorphia</taxon>
        <taxon>Arcoida</taxon>
        <taxon>Arcoidea</taxon>
        <taxon>Arcidae</taxon>
        <taxon>Tegillarca</taxon>
    </lineage>
</organism>
<dbReference type="EMBL" id="JARBDR010000141">
    <property type="protein sequence ID" value="KAJ8319750.1"/>
    <property type="molecule type" value="Genomic_DNA"/>
</dbReference>
<feature type="domain" description="PIK helical" evidence="5">
    <location>
        <begin position="713"/>
        <end position="824"/>
    </location>
</feature>
<feature type="domain" description="C2 PI3K-type" evidence="7">
    <location>
        <begin position="538"/>
        <end position="687"/>
    </location>
</feature>
<dbReference type="Gene3D" id="2.60.40.150">
    <property type="entry name" value="C2 domain"/>
    <property type="match status" value="1"/>
</dbReference>
<evidence type="ECO:0000259" key="7">
    <source>
        <dbReference type="PROSITE" id="PS51547"/>
    </source>
</evidence>
<dbReference type="InterPro" id="IPR042236">
    <property type="entry name" value="PI3K_accessory_sf"/>
</dbReference>
<evidence type="ECO:0000313" key="9">
    <source>
        <dbReference type="Proteomes" id="UP001217089"/>
    </source>
</evidence>
<dbReference type="InterPro" id="IPR000341">
    <property type="entry name" value="PI3K_Ras-bd_dom"/>
</dbReference>
<dbReference type="SMART" id="SM00142">
    <property type="entry name" value="PI3K_C2"/>
    <property type="match status" value="1"/>
</dbReference>
<dbReference type="PROSITE" id="PS51545">
    <property type="entry name" value="PIK_HELICAL"/>
    <property type="match status" value="1"/>
</dbReference>
<dbReference type="InterPro" id="IPR003113">
    <property type="entry name" value="PI3K_ABD"/>
</dbReference>
<keyword evidence="1" id="KW-0547">Nucleotide-binding</keyword>
<dbReference type="Pfam" id="PF00613">
    <property type="entry name" value="PI3Ka"/>
    <property type="match status" value="1"/>
</dbReference>
<comment type="similarity">
    <text evidence="3">Belongs to the PI3/PI4-kinase family.</text>
</comment>
<keyword evidence="2" id="KW-0067">ATP-binding</keyword>
<evidence type="ECO:0000259" key="6">
    <source>
        <dbReference type="PROSITE" id="PS51546"/>
    </source>
</evidence>
<keyword evidence="9" id="KW-1185">Reference proteome</keyword>
<proteinExistence type="inferred from homology"/>
<evidence type="ECO:0000256" key="1">
    <source>
        <dbReference type="ARBA" id="ARBA00022741"/>
    </source>
</evidence>
<dbReference type="PROSITE" id="PS51544">
    <property type="entry name" value="PI3K_ABD"/>
    <property type="match status" value="1"/>
</dbReference>
<evidence type="ECO:0000256" key="2">
    <source>
        <dbReference type="ARBA" id="ARBA00022840"/>
    </source>
</evidence>
<sequence>CTTIAVNKKPCKKQANSNGTSDILTSLNLRNITSTYVFYDSYGLLLKQVTTDVKISKTTYRDETKLIRIKLANELFIIDYKSEFTAFWARMNTYAENAIIILHGQLTKRHARFIKNGFSVTGVAESDLEPDTTTELGITIVDLPNCPDLARSLNIEIQTPNWPNSRISCIHLSSSAITESTSDNLIENEGFPNLMDRLVYYNLRNVMSYTVPYNTEKNSYRKSLKMPPSSGELWGHHLMPSQVQVDCLLPNGILIQLCVNRDETLERIKSDLWYEARKFPLFNLLLDPASYIFVSITQDAEREEFYDETKRLCDLRLFQPILKVVEPIGNREEKMLNYEIGLTISIPVNEFNEMKDLEVVTFRRNILEVCKEAVNERELKGASSLAMYAYPPDVESNDFVVVCIWVVSDDGSRNKFSVKILHSSCPSDVIAETIRRRSRIMGITKEHAERCIEEYGHTYALKVCGCDQFLLQECPISQYKYVRECIARDKIPQLMLLTKEGIYNSLPENKFTVPAYSQRGIQAIADINNQQTISLWEIHAMLRIRIHVATRVNVKELGKIYVKAGIYHGTEALCESQVTKEVESNNPRWNEWLEFLYIPDIPRSARLCISLCSVFKRKNKKVHYALAWGNLQMFDYNDRLLNEKVSLNLWPMPQGMDELLNPIGIPGSNPDEDTPCLQIEFDKFSYPVSYPPDEHFEEMAYFVMAKEKRNQTVVDTPSQMKEEEEEILKIIARDPLSEFSEQDKLLLWKRRDFCMRHPHSLPKLLQAVKWNDRENVALLYLLLKCWPLVEPEVALELLDCSFPDSKVRSFAVEFLVDFIDMIDI</sequence>
<evidence type="ECO:0000313" key="8">
    <source>
        <dbReference type="EMBL" id="KAJ8319750.1"/>
    </source>
</evidence>
<dbReference type="SUPFAM" id="SSF49562">
    <property type="entry name" value="C2 domain (Calcium/lipid-binding domain, CaLB)"/>
    <property type="match status" value="1"/>
</dbReference>
<dbReference type="PROSITE" id="PS51547">
    <property type="entry name" value="C2_PI3K"/>
    <property type="match status" value="1"/>
</dbReference>
<dbReference type="Proteomes" id="UP001217089">
    <property type="component" value="Unassembled WGS sequence"/>
</dbReference>
<dbReference type="SUPFAM" id="SSF48371">
    <property type="entry name" value="ARM repeat"/>
    <property type="match status" value="1"/>
</dbReference>
<dbReference type="Gene3D" id="1.25.40.70">
    <property type="entry name" value="Phosphatidylinositol 3-kinase, accessory domain (PIK)"/>
    <property type="match status" value="1"/>
</dbReference>
<reference evidence="8 9" key="1">
    <citation type="submission" date="2022-12" db="EMBL/GenBank/DDBJ databases">
        <title>Chromosome-level genome of Tegillarca granosa.</title>
        <authorList>
            <person name="Kim J."/>
        </authorList>
    </citation>
    <scope>NUCLEOTIDE SEQUENCE [LARGE SCALE GENOMIC DNA]</scope>
    <source>
        <strain evidence="8">Teg-2019</strain>
        <tissue evidence="8">Adductor muscle</tissue>
    </source>
</reference>
<dbReference type="Pfam" id="PF02192">
    <property type="entry name" value="PI3K_p85B"/>
    <property type="match status" value="1"/>
</dbReference>
<dbReference type="InterPro" id="IPR029071">
    <property type="entry name" value="Ubiquitin-like_domsf"/>
</dbReference>
<feature type="non-terminal residue" evidence="8">
    <location>
        <position position="1"/>
    </location>
</feature>
<dbReference type="PANTHER" id="PTHR10048">
    <property type="entry name" value="PHOSPHATIDYLINOSITOL KINASE"/>
    <property type="match status" value="1"/>
</dbReference>
<dbReference type="SMART" id="SM00145">
    <property type="entry name" value="PI3Ka"/>
    <property type="match status" value="1"/>
</dbReference>
<dbReference type="Pfam" id="PF00794">
    <property type="entry name" value="PI3K_rbd"/>
    <property type="match status" value="1"/>
</dbReference>
<feature type="domain" description="PI3K-ABD" evidence="4">
    <location>
        <begin position="239"/>
        <end position="328"/>
    </location>
</feature>
<dbReference type="SMART" id="SM00143">
    <property type="entry name" value="PI3K_p85B"/>
    <property type="match status" value="1"/>
</dbReference>
<gene>
    <name evidence="8" type="ORF">KUTeg_001337</name>
</gene>
<dbReference type="Pfam" id="PF00792">
    <property type="entry name" value="PI3K_C2"/>
    <property type="match status" value="1"/>
</dbReference>
<dbReference type="SMART" id="SM00144">
    <property type="entry name" value="PI3K_rbd"/>
    <property type="match status" value="1"/>
</dbReference>
<dbReference type="InterPro" id="IPR016024">
    <property type="entry name" value="ARM-type_fold"/>
</dbReference>
<evidence type="ECO:0000259" key="4">
    <source>
        <dbReference type="PROSITE" id="PS51544"/>
    </source>
</evidence>
<name>A0ABQ9FU02_TEGGR</name>